<sequence>MLLTSLNRSIRMHKRVQLIHQELDEDCFEVLKTCIVENKQLKKYRIDKDTLLQNLPEKVVNEFLDFLGTDERHRSLMLYMIKKGSLVVNCWEEQENTFTDFQ</sequence>
<dbReference type="EMBL" id="QWGR01000024">
    <property type="protein sequence ID" value="RIJ45497.1"/>
    <property type="molecule type" value="Genomic_DNA"/>
</dbReference>
<reference evidence="1 2" key="1">
    <citation type="submission" date="2018-08" db="EMBL/GenBank/DDBJ databases">
        <title>Pallidiluteibacterium maritimus gen. nov., sp. nov., isolated from coastal sediment.</title>
        <authorList>
            <person name="Zhou L.Y."/>
        </authorList>
    </citation>
    <scope>NUCLEOTIDE SEQUENCE [LARGE SCALE GENOMIC DNA]</scope>
    <source>
        <strain evidence="1 2">XSD2</strain>
    </source>
</reference>
<dbReference type="Proteomes" id="UP000265926">
    <property type="component" value="Unassembled WGS sequence"/>
</dbReference>
<evidence type="ECO:0000313" key="2">
    <source>
        <dbReference type="Proteomes" id="UP000265926"/>
    </source>
</evidence>
<accession>A0A399SU39</accession>
<dbReference type="AlphaFoldDB" id="A0A399SU39"/>
<evidence type="ECO:0000313" key="1">
    <source>
        <dbReference type="EMBL" id="RIJ45497.1"/>
    </source>
</evidence>
<proteinExistence type="predicted"/>
<gene>
    <name evidence="1" type="ORF">D1614_22775</name>
</gene>
<name>A0A399SU39_9BACT</name>
<organism evidence="1 2">
    <name type="scientific">Maribellus luteus</name>
    <dbReference type="NCBI Taxonomy" id="2305463"/>
    <lineage>
        <taxon>Bacteria</taxon>
        <taxon>Pseudomonadati</taxon>
        <taxon>Bacteroidota</taxon>
        <taxon>Bacteroidia</taxon>
        <taxon>Marinilabiliales</taxon>
        <taxon>Prolixibacteraceae</taxon>
        <taxon>Maribellus</taxon>
    </lineage>
</organism>
<protein>
    <submittedName>
        <fullName evidence="1">Uncharacterized protein</fullName>
    </submittedName>
</protein>
<keyword evidence="2" id="KW-1185">Reference proteome</keyword>
<comment type="caution">
    <text evidence="1">The sequence shown here is derived from an EMBL/GenBank/DDBJ whole genome shotgun (WGS) entry which is preliminary data.</text>
</comment>